<evidence type="ECO:0000313" key="2">
    <source>
        <dbReference type="EMBL" id="CAD8874341.1"/>
    </source>
</evidence>
<proteinExistence type="predicted"/>
<name>A0A7S1B3Y6_9STRA</name>
<feature type="chain" id="PRO_5031410066" evidence="1">
    <location>
        <begin position="31"/>
        <end position="148"/>
    </location>
</feature>
<dbReference type="EMBL" id="HBFR01002337">
    <property type="protein sequence ID" value="CAD8874341.1"/>
    <property type="molecule type" value="Transcribed_RNA"/>
</dbReference>
<feature type="signal peptide" evidence="1">
    <location>
        <begin position="1"/>
        <end position="30"/>
    </location>
</feature>
<reference evidence="2" key="1">
    <citation type="submission" date="2021-01" db="EMBL/GenBank/DDBJ databases">
        <authorList>
            <person name="Corre E."/>
            <person name="Pelletier E."/>
            <person name="Niang G."/>
            <person name="Scheremetjew M."/>
            <person name="Finn R."/>
            <person name="Kale V."/>
            <person name="Holt S."/>
            <person name="Cochrane G."/>
            <person name="Meng A."/>
            <person name="Brown T."/>
            <person name="Cohen L."/>
        </authorList>
    </citation>
    <scope>NUCLEOTIDE SEQUENCE</scope>
    <source>
        <strain evidence="2">308</strain>
    </source>
</reference>
<organism evidence="2">
    <name type="scientific">Corethron hystrix</name>
    <dbReference type="NCBI Taxonomy" id="216773"/>
    <lineage>
        <taxon>Eukaryota</taxon>
        <taxon>Sar</taxon>
        <taxon>Stramenopiles</taxon>
        <taxon>Ochrophyta</taxon>
        <taxon>Bacillariophyta</taxon>
        <taxon>Coscinodiscophyceae</taxon>
        <taxon>Corethrophycidae</taxon>
        <taxon>Corethrales</taxon>
        <taxon>Corethraceae</taxon>
        <taxon>Corethron</taxon>
    </lineage>
</organism>
<accession>A0A7S1B3Y6</accession>
<evidence type="ECO:0000256" key="1">
    <source>
        <dbReference type="SAM" id="SignalP"/>
    </source>
</evidence>
<keyword evidence="1" id="KW-0732">Signal</keyword>
<protein>
    <submittedName>
        <fullName evidence="2">Uncharacterized protein</fullName>
    </submittedName>
</protein>
<dbReference type="AlphaFoldDB" id="A0A7S1B3Y6"/>
<sequence length="148" mass="17650">MDNLYISEKMLLFVFMLCKHLVHRVCQVEGQEVPSVLLQELKTKIEEVFCNRGTLKCAALDGAQKMISIVSSLLYNMKHFYMMSMVYSEVKWKKLYRIVFDKLSHKKIEVLFCHLNFTDEYNAKMGKVNIGDQLQNYYCFDHWMKKRK</sequence>
<gene>
    <name evidence="2" type="ORF">CHYS00102_LOCUS1516</name>
</gene>